<dbReference type="GO" id="GO:0016779">
    <property type="term" value="F:nucleotidyltransferase activity"/>
    <property type="evidence" value="ECO:0007669"/>
    <property type="project" value="UniProtKB-KW"/>
</dbReference>
<evidence type="ECO:0000256" key="4">
    <source>
        <dbReference type="ARBA" id="ARBA00022695"/>
    </source>
</evidence>
<evidence type="ECO:0000313" key="11">
    <source>
        <dbReference type="EMBL" id="SHF85596.1"/>
    </source>
</evidence>
<dbReference type="PIRSF" id="PIRSF000774">
    <property type="entry name" value="RpoN"/>
    <property type="match status" value="1"/>
</dbReference>
<dbReference type="AlphaFoldDB" id="A0A1M5F2A1"/>
<evidence type="ECO:0000256" key="5">
    <source>
        <dbReference type="ARBA" id="ARBA00023015"/>
    </source>
</evidence>
<dbReference type="GO" id="GO:0000428">
    <property type="term" value="C:DNA-directed RNA polymerase complex"/>
    <property type="evidence" value="ECO:0007669"/>
    <property type="project" value="UniProtKB-KW"/>
</dbReference>
<evidence type="ECO:0000256" key="8">
    <source>
        <dbReference type="ARBA" id="ARBA00023163"/>
    </source>
</evidence>
<dbReference type="GO" id="GO:0006352">
    <property type="term" value="P:DNA-templated transcription initiation"/>
    <property type="evidence" value="ECO:0007669"/>
    <property type="project" value="InterPro"/>
</dbReference>
<keyword evidence="3" id="KW-0808">Transferase</keyword>
<dbReference type="PRINTS" id="PR00045">
    <property type="entry name" value="SIGMA54FCT"/>
</dbReference>
<name>A0A1M5F2A1_9BACI</name>
<dbReference type="STRING" id="930117.SAMN05216225_100721"/>
<organism evidence="11 12">
    <name type="scientific">Ornithinibacillus halophilus</name>
    <dbReference type="NCBI Taxonomy" id="930117"/>
    <lineage>
        <taxon>Bacteria</taxon>
        <taxon>Bacillati</taxon>
        <taxon>Bacillota</taxon>
        <taxon>Bacilli</taxon>
        <taxon>Bacillales</taxon>
        <taxon>Bacillaceae</taxon>
        <taxon>Ornithinibacillus</taxon>
    </lineage>
</organism>
<dbReference type="InterPro" id="IPR000394">
    <property type="entry name" value="RNA_pol_sigma_54"/>
</dbReference>
<keyword evidence="6" id="KW-0731">Sigma factor</keyword>
<evidence type="ECO:0000256" key="3">
    <source>
        <dbReference type="ARBA" id="ARBA00022679"/>
    </source>
</evidence>
<dbReference type="InterPro" id="IPR007046">
    <property type="entry name" value="RNA_pol_sigma_54_core-bd"/>
</dbReference>
<dbReference type="GO" id="GO:0016987">
    <property type="term" value="F:sigma factor activity"/>
    <property type="evidence" value="ECO:0007669"/>
    <property type="project" value="UniProtKB-KW"/>
</dbReference>
<evidence type="ECO:0000256" key="7">
    <source>
        <dbReference type="ARBA" id="ARBA00023125"/>
    </source>
</evidence>
<dbReference type="Pfam" id="PF04963">
    <property type="entry name" value="Sigma54_CBD"/>
    <property type="match status" value="1"/>
</dbReference>
<dbReference type="EMBL" id="FQVW01000007">
    <property type="protein sequence ID" value="SHF85596.1"/>
    <property type="molecule type" value="Genomic_DNA"/>
</dbReference>
<dbReference type="InterPro" id="IPR007634">
    <property type="entry name" value="RNA_pol_sigma_54_DNA-bd"/>
</dbReference>
<keyword evidence="7" id="KW-0238">DNA-binding</keyword>
<evidence type="ECO:0000259" key="10">
    <source>
        <dbReference type="Pfam" id="PF04963"/>
    </source>
</evidence>
<evidence type="ECO:0000313" key="12">
    <source>
        <dbReference type="Proteomes" id="UP000183988"/>
    </source>
</evidence>
<keyword evidence="8" id="KW-0804">Transcription</keyword>
<dbReference type="PANTHER" id="PTHR32248:SF4">
    <property type="entry name" value="RNA POLYMERASE SIGMA-54 FACTOR"/>
    <property type="match status" value="1"/>
</dbReference>
<keyword evidence="4" id="KW-0548">Nucleotidyltransferase</keyword>
<accession>A0A1M5F2A1</accession>
<dbReference type="GO" id="GO:0001216">
    <property type="term" value="F:DNA-binding transcription activator activity"/>
    <property type="evidence" value="ECO:0007669"/>
    <property type="project" value="InterPro"/>
</dbReference>
<keyword evidence="12" id="KW-1185">Reference proteome</keyword>
<feature type="domain" description="RNA polymerase sigma factor 54 DNA-binding" evidence="9">
    <location>
        <begin position="268"/>
        <end position="426"/>
    </location>
</feature>
<dbReference type="Gene3D" id="1.10.10.1330">
    <property type="entry name" value="RNA polymerase sigma-54 factor, core-binding domain"/>
    <property type="match status" value="1"/>
</dbReference>
<feature type="domain" description="RNA polymerase sigma factor 54 core-binding" evidence="10">
    <location>
        <begin position="69"/>
        <end position="256"/>
    </location>
</feature>
<dbReference type="Pfam" id="PF04552">
    <property type="entry name" value="Sigma54_DBD"/>
    <property type="match status" value="1"/>
</dbReference>
<dbReference type="PROSITE" id="PS50044">
    <property type="entry name" value="SIGMA54_3"/>
    <property type="match status" value="1"/>
</dbReference>
<dbReference type="Gene3D" id="1.10.10.60">
    <property type="entry name" value="Homeodomain-like"/>
    <property type="match status" value="1"/>
</dbReference>
<comment type="similarity">
    <text evidence="1">Belongs to the sigma-54 factor family.</text>
</comment>
<dbReference type="InterPro" id="IPR038709">
    <property type="entry name" value="RpoN_core-bd_sf"/>
</dbReference>
<reference evidence="11 12" key="1">
    <citation type="submission" date="2016-11" db="EMBL/GenBank/DDBJ databases">
        <authorList>
            <person name="Jaros S."/>
            <person name="Januszkiewicz K."/>
            <person name="Wedrychowicz H."/>
        </authorList>
    </citation>
    <scope>NUCLEOTIDE SEQUENCE [LARGE SCALE GENOMIC DNA]</scope>
    <source>
        <strain evidence="11 12">IBRC-M 10683</strain>
    </source>
</reference>
<dbReference type="PANTHER" id="PTHR32248">
    <property type="entry name" value="RNA POLYMERASE SIGMA-54 FACTOR"/>
    <property type="match status" value="1"/>
</dbReference>
<protein>
    <submittedName>
        <fullName evidence="11">RNA polymerase, sigma 54 subunit, RpoN/SigL</fullName>
    </submittedName>
</protein>
<sequence length="433" mass="50495">MRQELVQEQKLQQKMNHSLLQAIQILQLSSIEMIEYIQSLANENPLIEDINFDYEISTYKEKYSSYNPIEEVTQQPMSMYDELKEQLVTIQVKKDIKEAVYFGIDSLDENGYLTIDLSMLANHCSISESDADEALRIIQSLDPAGIGARSLSECIIIQLKRMNKYHTYIEELLNQHLNLVANEDVSEIMDIYKVTETEAFETLENIKSCHPKPGTLINTKVPEYVIPEANVYKEEGSWKIDFYQWTSPAIRMNQDYQKFDQLNKETKMYLKEKQNQVEWLQGAIMYRTNTLESVIQLIVEKQFLFFEHGTFMLKPLTLKDLADVLNVHVSTISRTIRNKYIQTNYGTIPLKFFFQSGIKQSNGTETSAFTIKKLIEEIIAYEDKQKPFSDETIKRKLNEEFGIQVARRTVMKYREQLNIPSSMKRKNRGGNTL</sequence>
<proteinExistence type="inferred from homology"/>
<evidence type="ECO:0000256" key="2">
    <source>
        <dbReference type="ARBA" id="ARBA00022478"/>
    </source>
</evidence>
<evidence type="ECO:0000256" key="6">
    <source>
        <dbReference type="ARBA" id="ARBA00023082"/>
    </source>
</evidence>
<dbReference type="PROSITE" id="PS00717">
    <property type="entry name" value="SIGMA54_1"/>
    <property type="match status" value="1"/>
</dbReference>
<dbReference type="Proteomes" id="UP000183988">
    <property type="component" value="Unassembled WGS sequence"/>
</dbReference>
<evidence type="ECO:0000259" key="9">
    <source>
        <dbReference type="Pfam" id="PF04552"/>
    </source>
</evidence>
<dbReference type="OrthoDB" id="9814402at2"/>
<dbReference type="GO" id="GO:0003677">
    <property type="term" value="F:DNA binding"/>
    <property type="evidence" value="ECO:0007669"/>
    <property type="project" value="UniProtKB-KW"/>
</dbReference>
<keyword evidence="2" id="KW-0240">DNA-directed RNA polymerase</keyword>
<evidence type="ECO:0000256" key="1">
    <source>
        <dbReference type="ARBA" id="ARBA00008798"/>
    </source>
</evidence>
<dbReference type="RefSeq" id="WP_072888692.1">
    <property type="nucleotide sequence ID" value="NZ_FQVW01000007.1"/>
</dbReference>
<gene>
    <name evidence="11" type="ORF">SAMN05216225_100721</name>
</gene>
<dbReference type="Pfam" id="PF00309">
    <property type="entry name" value="Sigma54_AID"/>
    <property type="match status" value="1"/>
</dbReference>
<dbReference type="NCBIfam" id="TIGR02395">
    <property type="entry name" value="rpoN_sigma"/>
    <property type="match status" value="1"/>
</dbReference>
<keyword evidence="5" id="KW-0805">Transcription regulation</keyword>